<dbReference type="Gene3D" id="2.40.30.10">
    <property type="entry name" value="Translation factors"/>
    <property type="match status" value="1"/>
</dbReference>
<dbReference type="RefSeq" id="WP_200811219.1">
    <property type="nucleotide sequence ID" value="NZ_CBDRLL010000012.1"/>
</dbReference>
<proteinExistence type="inferred from homology"/>
<dbReference type="AlphaFoldDB" id="A0A1W2BZ00"/>
<dbReference type="SUPFAM" id="SSF63380">
    <property type="entry name" value="Riboflavin synthase domain-like"/>
    <property type="match status" value="1"/>
</dbReference>
<keyword evidence="5 12" id="KW-0479">Metal-binding</keyword>
<feature type="binding site" evidence="12">
    <location>
        <position position="244"/>
    </location>
    <ligand>
        <name>[2Fe-2S] cluster</name>
        <dbReference type="ChEBI" id="CHEBI:190135"/>
    </ligand>
</feature>
<evidence type="ECO:0000256" key="8">
    <source>
        <dbReference type="ARBA" id="ARBA00023004"/>
    </source>
</evidence>
<comment type="similarity">
    <text evidence="1">Belongs to the PyrK family.</text>
</comment>
<feature type="domain" description="FAD-binding FR-type" evidence="13">
    <location>
        <begin position="7"/>
        <end position="117"/>
    </location>
</feature>
<dbReference type="Gene3D" id="3.40.50.80">
    <property type="entry name" value="Nucleotide-binding domain of ferredoxin-NADP reductase (FNR) module"/>
    <property type="match status" value="1"/>
</dbReference>
<evidence type="ECO:0000256" key="2">
    <source>
        <dbReference type="ARBA" id="ARBA00022448"/>
    </source>
</evidence>
<keyword evidence="2" id="KW-0813">Transport</keyword>
<evidence type="ECO:0000256" key="12">
    <source>
        <dbReference type="PIRSR" id="PIRSR006816-2"/>
    </source>
</evidence>
<evidence type="ECO:0000256" key="1">
    <source>
        <dbReference type="ARBA" id="ARBA00006422"/>
    </source>
</evidence>
<comment type="cofactor">
    <cofactor evidence="12">
        <name>[2Fe-2S] cluster</name>
        <dbReference type="ChEBI" id="CHEBI:190135"/>
    </cofactor>
    <text evidence="12">Binds 1 [2Fe-2S] cluster per subunit.</text>
</comment>
<dbReference type="PIRSF" id="PIRSF006816">
    <property type="entry name" value="Cyc3_hyd_g"/>
    <property type="match status" value="1"/>
</dbReference>
<reference evidence="14 15" key="1">
    <citation type="submission" date="2017-04" db="EMBL/GenBank/DDBJ databases">
        <authorList>
            <person name="Afonso C.L."/>
            <person name="Miller P.J."/>
            <person name="Scott M.A."/>
            <person name="Spackman E."/>
            <person name="Goraichik I."/>
            <person name="Dimitrov K.M."/>
            <person name="Suarez D.L."/>
            <person name="Swayne D.E."/>
        </authorList>
    </citation>
    <scope>NUCLEOTIDE SEQUENCE [LARGE SCALE GENOMIC DNA]</scope>
    <source>
        <strain evidence="14 15">CGMCC 1.12511</strain>
    </source>
</reference>
<evidence type="ECO:0000256" key="11">
    <source>
        <dbReference type="PIRSR" id="PIRSR006816-1"/>
    </source>
</evidence>
<dbReference type="PANTHER" id="PTHR43513">
    <property type="entry name" value="DIHYDROOROTATE DEHYDROGENASE B (NAD(+)), ELECTRON TRANSFER SUBUNIT"/>
    <property type="match status" value="1"/>
</dbReference>
<dbReference type="InterPro" id="IPR017927">
    <property type="entry name" value="FAD-bd_FR_type"/>
</dbReference>
<dbReference type="Gene3D" id="2.10.240.10">
    <property type="entry name" value="Dihydroorotate dehydrogenase, electron transfer subunit"/>
    <property type="match status" value="1"/>
</dbReference>
<dbReference type="SUPFAM" id="SSF52343">
    <property type="entry name" value="Ferredoxin reductase-like, C-terminal NADP-linked domain"/>
    <property type="match status" value="1"/>
</dbReference>
<name>A0A1W2BZ00_9MICO</name>
<keyword evidence="6 11" id="KW-0274">FAD</keyword>
<keyword evidence="7" id="KW-0249">Electron transport</keyword>
<dbReference type="GO" id="GO:0046872">
    <property type="term" value="F:metal ion binding"/>
    <property type="evidence" value="ECO:0007669"/>
    <property type="project" value="UniProtKB-KW"/>
</dbReference>
<feature type="binding site" evidence="12">
    <location>
        <position position="247"/>
    </location>
    <ligand>
        <name>[2Fe-2S] cluster</name>
        <dbReference type="ChEBI" id="CHEBI:190135"/>
    </ligand>
</feature>
<evidence type="ECO:0000259" key="13">
    <source>
        <dbReference type="PROSITE" id="PS51384"/>
    </source>
</evidence>
<evidence type="ECO:0000256" key="4">
    <source>
        <dbReference type="ARBA" id="ARBA00022714"/>
    </source>
</evidence>
<evidence type="ECO:0000313" key="15">
    <source>
        <dbReference type="Proteomes" id="UP000192634"/>
    </source>
</evidence>
<dbReference type="PANTHER" id="PTHR43513:SF3">
    <property type="entry name" value="DIHYDROOROTATE DEHYDROGENASE B (NAD(+)), ELECTRON TRANSFER SUBUNIT-RELATED"/>
    <property type="match status" value="1"/>
</dbReference>
<feature type="binding site" evidence="11">
    <location>
        <begin position="65"/>
        <end position="68"/>
    </location>
    <ligand>
        <name>FAD</name>
        <dbReference type="ChEBI" id="CHEBI:57692"/>
    </ligand>
</feature>
<evidence type="ECO:0000256" key="7">
    <source>
        <dbReference type="ARBA" id="ARBA00022982"/>
    </source>
</evidence>
<evidence type="ECO:0000256" key="10">
    <source>
        <dbReference type="ARBA" id="ARBA00034078"/>
    </source>
</evidence>
<dbReference type="InterPro" id="IPR039261">
    <property type="entry name" value="FNR_nucleotide-bd"/>
</dbReference>
<sequence>MTARTVAAREGAGVVQVDAEVLGNVAVGAYRHLTLVTPGLAELARPGQFVALAVGDGTSSMLLRRSFSIHRVSPAGTYGGTTEIVVAAHGPGTQVLTALEPGESVSVVGPLGRGFPLPSQPVPCILVGGGYGSAPLFWLAEQLRERGCPVEIVLGAASADRLFGVVEARRVADGVTVTTDDGSAGTQGWVSDVLPDLIARTGAGVLYGCGPMGMLRSMSGIAAEHGIVAQVAVEEAMACGVGICMTCVMPVSDAQGTTKMVRSCLEGPVFRGDRVRWDAFEDGLCRVPADAVGAPKEVR</sequence>
<dbReference type="InterPro" id="IPR012165">
    <property type="entry name" value="Cyt_c3_hydrogenase_gsu"/>
</dbReference>
<organism evidence="14 15">
    <name type="scientific">Janibacter indicus</name>
    <dbReference type="NCBI Taxonomy" id="857417"/>
    <lineage>
        <taxon>Bacteria</taxon>
        <taxon>Bacillati</taxon>
        <taxon>Actinomycetota</taxon>
        <taxon>Actinomycetes</taxon>
        <taxon>Micrococcales</taxon>
        <taxon>Intrasporangiaceae</taxon>
        <taxon>Janibacter</taxon>
    </lineage>
</organism>
<gene>
    <name evidence="14" type="ORF">SAMN06296429_109135</name>
</gene>
<keyword evidence="9 12" id="KW-0411">Iron-sulfur</keyword>
<accession>A0A1W2BZ00</accession>
<evidence type="ECO:0000256" key="6">
    <source>
        <dbReference type="ARBA" id="ARBA00022827"/>
    </source>
</evidence>
<comment type="cofactor">
    <cofactor evidence="10">
        <name>[2Fe-2S] cluster</name>
        <dbReference type="ChEBI" id="CHEBI:190135"/>
    </cofactor>
</comment>
<keyword evidence="4 12" id="KW-0001">2Fe-2S</keyword>
<dbReference type="InterPro" id="IPR017938">
    <property type="entry name" value="Riboflavin_synthase-like_b-brl"/>
</dbReference>
<feature type="binding site" evidence="11">
    <location>
        <begin position="92"/>
        <end position="93"/>
    </location>
    <ligand>
        <name>FAD</name>
        <dbReference type="ChEBI" id="CHEBI:57692"/>
    </ligand>
</feature>
<dbReference type="GO" id="GO:0050660">
    <property type="term" value="F:flavin adenine dinucleotide binding"/>
    <property type="evidence" value="ECO:0007669"/>
    <property type="project" value="InterPro"/>
</dbReference>
<comment type="cofactor">
    <cofactor evidence="11">
        <name>FAD</name>
        <dbReference type="ChEBI" id="CHEBI:57692"/>
    </cofactor>
    <text evidence="11">Binds 1 FAD per subunit.</text>
</comment>
<dbReference type="InterPro" id="IPR050353">
    <property type="entry name" value="PyrK_electron_transfer"/>
</dbReference>
<feature type="binding site" evidence="12">
    <location>
        <position position="239"/>
    </location>
    <ligand>
        <name>[2Fe-2S] cluster</name>
        <dbReference type="ChEBI" id="CHEBI:190135"/>
    </ligand>
</feature>
<evidence type="ECO:0000256" key="9">
    <source>
        <dbReference type="ARBA" id="ARBA00023014"/>
    </source>
</evidence>
<evidence type="ECO:0000256" key="3">
    <source>
        <dbReference type="ARBA" id="ARBA00022630"/>
    </source>
</evidence>
<feature type="binding site" evidence="12">
    <location>
        <position position="264"/>
    </location>
    <ligand>
        <name>[2Fe-2S] cluster</name>
        <dbReference type="ChEBI" id="CHEBI:190135"/>
    </ligand>
</feature>
<dbReference type="InterPro" id="IPR019480">
    <property type="entry name" value="Dihydroorotate_DH_Fe-S-bd"/>
</dbReference>
<keyword evidence="8 12" id="KW-0408">Iron</keyword>
<dbReference type="Proteomes" id="UP000192634">
    <property type="component" value="Unassembled WGS sequence"/>
</dbReference>
<evidence type="ECO:0000313" key="14">
    <source>
        <dbReference type="EMBL" id="SMC77718.1"/>
    </source>
</evidence>
<dbReference type="GO" id="GO:0006221">
    <property type="term" value="P:pyrimidine nucleotide biosynthetic process"/>
    <property type="evidence" value="ECO:0007669"/>
    <property type="project" value="InterPro"/>
</dbReference>
<dbReference type="CDD" id="cd06218">
    <property type="entry name" value="DHOD_e_trans"/>
    <property type="match status" value="1"/>
</dbReference>
<evidence type="ECO:0000256" key="5">
    <source>
        <dbReference type="ARBA" id="ARBA00022723"/>
    </source>
</evidence>
<dbReference type="GO" id="GO:0016491">
    <property type="term" value="F:oxidoreductase activity"/>
    <property type="evidence" value="ECO:0007669"/>
    <property type="project" value="InterPro"/>
</dbReference>
<dbReference type="GO" id="GO:0051537">
    <property type="term" value="F:2 iron, 2 sulfur cluster binding"/>
    <property type="evidence" value="ECO:0007669"/>
    <property type="project" value="UniProtKB-KW"/>
</dbReference>
<dbReference type="PROSITE" id="PS51384">
    <property type="entry name" value="FAD_FR"/>
    <property type="match status" value="1"/>
</dbReference>
<dbReference type="EMBL" id="FWXN01000009">
    <property type="protein sequence ID" value="SMC77718.1"/>
    <property type="molecule type" value="Genomic_DNA"/>
</dbReference>
<dbReference type="Pfam" id="PF10418">
    <property type="entry name" value="DHODB_Fe-S_bind"/>
    <property type="match status" value="1"/>
</dbReference>
<keyword evidence="3 11" id="KW-0285">Flavoprotein</keyword>
<protein>
    <submittedName>
        <fullName evidence="14">Dihydroorotate dehydrogenase electron transfer subunit</fullName>
    </submittedName>
</protein>
<dbReference type="InterPro" id="IPR037117">
    <property type="entry name" value="Dihydroorotate_DH_ele_sf"/>
</dbReference>